<comment type="catalytic activity">
    <reaction evidence="11">
        <text>N-succinyl-(2S,6S)-2,6-diaminopimelate + H2O = (2S,6S)-2,6-diaminopimelate + succinate</text>
        <dbReference type="Rhea" id="RHEA:22608"/>
        <dbReference type="ChEBI" id="CHEBI:15377"/>
        <dbReference type="ChEBI" id="CHEBI:30031"/>
        <dbReference type="ChEBI" id="CHEBI:57609"/>
        <dbReference type="ChEBI" id="CHEBI:58087"/>
        <dbReference type="EC" id="3.5.1.18"/>
    </reaction>
</comment>
<evidence type="ECO:0000259" key="12">
    <source>
        <dbReference type="Pfam" id="PF07687"/>
    </source>
</evidence>
<evidence type="ECO:0000256" key="2">
    <source>
        <dbReference type="ARBA" id="ARBA00001947"/>
    </source>
</evidence>
<dbReference type="Gene3D" id="3.40.630.10">
    <property type="entry name" value="Zn peptidases"/>
    <property type="match status" value="2"/>
</dbReference>
<evidence type="ECO:0000256" key="8">
    <source>
        <dbReference type="ARBA" id="ARBA00022801"/>
    </source>
</evidence>
<comment type="similarity">
    <text evidence="4">Belongs to the peptidase M20A family.</text>
</comment>
<keyword evidence="14" id="KW-1185">Reference proteome</keyword>
<evidence type="ECO:0000256" key="6">
    <source>
        <dbReference type="ARBA" id="ARBA00016853"/>
    </source>
</evidence>
<dbReference type="PROSITE" id="PS00759">
    <property type="entry name" value="ARGE_DAPE_CPG2_2"/>
    <property type="match status" value="1"/>
</dbReference>
<dbReference type="EC" id="3.5.1.18" evidence="5"/>
<dbReference type="InterPro" id="IPR050072">
    <property type="entry name" value="Peptidase_M20A"/>
</dbReference>
<dbReference type="InterPro" id="IPR010182">
    <property type="entry name" value="ArgE/DapE"/>
</dbReference>
<proteinExistence type="inferred from homology"/>
<evidence type="ECO:0000313" key="13">
    <source>
        <dbReference type="EMBL" id="MFC3765060.1"/>
    </source>
</evidence>
<dbReference type="EMBL" id="JBHRZH010000036">
    <property type="protein sequence ID" value="MFC3765060.1"/>
    <property type="molecule type" value="Genomic_DNA"/>
</dbReference>
<dbReference type="InterPro" id="IPR011650">
    <property type="entry name" value="Peptidase_M20_dimer"/>
</dbReference>
<keyword evidence="7" id="KW-0479">Metal-binding</keyword>
<dbReference type="NCBIfam" id="TIGR01910">
    <property type="entry name" value="DapE-ArgE"/>
    <property type="match status" value="1"/>
</dbReference>
<evidence type="ECO:0000256" key="4">
    <source>
        <dbReference type="ARBA" id="ARBA00006247"/>
    </source>
</evidence>
<dbReference type="RefSeq" id="WP_205119223.1">
    <property type="nucleotide sequence ID" value="NZ_JAFBCM010000001.1"/>
</dbReference>
<comment type="pathway">
    <text evidence="3">Amino-acid biosynthesis; L-lysine biosynthesis via DAP pathway; LL-2,6-diaminopimelate from (S)-tetrahydrodipicolinate (succinylase route): step 3/3.</text>
</comment>
<dbReference type="InterPro" id="IPR002933">
    <property type="entry name" value="Peptidase_M20"/>
</dbReference>
<keyword evidence="8" id="KW-0378">Hydrolase</keyword>
<dbReference type="InterPro" id="IPR036264">
    <property type="entry name" value="Bact_exopeptidase_dim_dom"/>
</dbReference>
<keyword evidence="10" id="KW-0170">Cobalt</keyword>
<evidence type="ECO:0000313" key="14">
    <source>
        <dbReference type="Proteomes" id="UP001595699"/>
    </source>
</evidence>
<dbReference type="PANTHER" id="PTHR43808">
    <property type="entry name" value="ACETYLORNITHINE DEACETYLASE"/>
    <property type="match status" value="1"/>
</dbReference>
<protein>
    <recommendedName>
        <fullName evidence="6">Probable succinyl-diaminopimelate desuccinylase</fullName>
        <ecNumber evidence="5">3.5.1.18</ecNumber>
    </recommendedName>
</protein>
<name>A0ABV7YMP2_9ACTN</name>
<keyword evidence="9" id="KW-0862">Zinc</keyword>
<sequence>MTVAVDAEGVVAFTQELVRIRSVHDPAAGSAESAAAAAVVEKMRSFGWSPVVTEVAPGRPNVVAVVPGGGGPGATLLFEGHTDVVTEGDLSDWTVDPFGGSIVDGRLFGRGSADMKSGLAACLYAVRALQLAGPFPGRIVVCALVDEEGMMLGAKAFASSPLAREVDGAVIAEPEAGEICLVAKGAIRLRVSFAGAMAHGAMPQHGRNPILAAGRLLGSLADLQAELQKAHPSHEHLGEVYLTPTVLAAGSVEQINVIPSHCTVCVDVRTIPGVSHASVVSLVESLAASAGAPEGVRSSVSVVDDRPPVDTPSSHPLVGALAAAHSSVYGTPAEYGGVPGATDGTILTRDAGMVTIVYGPGGKWIAHQADEFVEVDEIVNCTRVFAETARLFLGG</sequence>
<evidence type="ECO:0000256" key="5">
    <source>
        <dbReference type="ARBA" id="ARBA00011921"/>
    </source>
</evidence>
<dbReference type="SUPFAM" id="SSF55031">
    <property type="entry name" value="Bacterial exopeptidase dimerisation domain"/>
    <property type="match status" value="1"/>
</dbReference>
<dbReference type="CDD" id="cd08659">
    <property type="entry name" value="M20_ArgE_DapE-like"/>
    <property type="match status" value="1"/>
</dbReference>
<evidence type="ECO:0000256" key="7">
    <source>
        <dbReference type="ARBA" id="ARBA00022723"/>
    </source>
</evidence>
<dbReference type="Proteomes" id="UP001595699">
    <property type="component" value="Unassembled WGS sequence"/>
</dbReference>
<comment type="cofactor">
    <cofactor evidence="1">
        <name>Co(2+)</name>
        <dbReference type="ChEBI" id="CHEBI:48828"/>
    </cofactor>
</comment>
<dbReference type="Pfam" id="PF07687">
    <property type="entry name" value="M20_dimer"/>
    <property type="match status" value="1"/>
</dbReference>
<reference evidence="14" key="1">
    <citation type="journal article" date="2019" name="Int. J. Syst. Evol. Microbiol.">
        <title>The Global Catalogue of Microorganisms (GCM) 10K type strain sequencing project: providing services to taxonomists for standard genome sequencing and annotation.</title>
        <authorList>
            <consortium name="The Broad Institute Genomics Platform"/>
            <consortium name="The Broad Institute Genome Sequencing Center for Infectious Disease"/>
            <person name="Wu L."/>
            <person name="Ma J."/>
        </authorList>
    </citation>
    <scope>NUCLEOTIDE SEQUENCE [LARGE SCALE GENOMIC DNA]</scope>
    <source>
        <strain evidence="14">CGMCC 4.7241</strain>
    </source>
</reference>
<evidence type="ECO:0000256" key="9">
    <source>
        <dbReference type="ARBA" id="ARBA00022833"/>
    </source>
</evidence>
<dbReference type="Gene3D" id="3.30.70.360">
    <property type="match status" value="1"/>
</dbReference>
<organism evidence="13 14">
    <name type="scientific">Tenggerimyces flavus</name>
    <dbReference type="NCBI Taxonomy" id="1708749"/>
    <lineage>
        <taxon>Bacteria</taxon>
        <taxon>Bacillati</taxon>
        <taxon>Actinomycetota</taxon>
        <taxon>Actinomycetes</taxon>
        <taxon>Propionibacteriales</taxon>
        <taxon>Nocardioidaceae</taxon>
        <taxon>Tenggerimyces</taxon>
    </lineage>
</organism>
<feature type="domain" description="Peptidase M20 dimerisation" evidence="12">
    <location>
        <begin position="184"/>
        <end position="291"/>
    </location>
</feature>
<dbReference type="Pfam" id="PF01546">
    <property type="entry name" value="Peptidase_M20"/>
    <property type="match status" value="1"/>
</dbReference>
<accession>A0ABV7YMP2</accession>
<evidence type="ECO:0000256" key="11">
    <source>
        <dbReference type="ARBA" id="ARBA00051301"/>
    </source>
</evidence>
<dbReference type="PROSITE" id="PS00758">
    <property type="entry name" value="ARGE_DAPE_CPG2_1"/>
    <property type="match status" value="1"/>
</dbReference>
<gene>
    <name evidence="13" type="ORF">ACFOUW_29775</name>
</gene>
<comment type="cofactor">
    <cofactor evidence="2">
        <name>Zn(2+)</name>
        <dbReference type="ChEBI" id="CHEBI:29105"/>
    </cofactor>
</comment>
<comment type="caution">
    <text evidence="13">The sequence shown here is derived from an EMBL/GenBank/DDBJ whole genome shotgun (WGS) entry which is preliminary data.</text>
</comment>
<dbReference type="SUPFAM" id="SSF53187">
    <property type="entry name" value="Zn-dependent exopeptidases"/>
    <property type="match status" value="1"/>
</dbReference>
<dbReference type="InterPro" id="IPR001261">
    <property type="entry name" value="ArgE/DapE_CS"/>
</dbReference>
<evidence type="ECO:0000256" key="3">
    <source>
        <dbReference type="ARBA" id="ARBA00005130"/>
    </source>
</evidence>
<evidence type="ECO:0000256" key="10">
    <source>
        <dbReference type="ARBA" id="ARBA00023285"/>
    </source>
</evidence>
<evidence type="ECO:0000256" key="1">
    <source>
        <dbReference type="ARBA" id="ARBA00001941"/>
    </source>
</evidence>